<dbReference type="PRINTS" id="PR00701">
    <property type="entry name" value="60KDINNERMP"/>
</dbReference>
<sequence length="631" mass="69402">MSTARPAMDKKNLIITIVLSALIMVGWQYFYEMPRLKQQQALQAQQAAQQKVEQPQAAPNAPASAAPAGAGTAAPALRTRDEALAQSPRVAIDTPRLHGSIALKGGRLDDLVLKDYRETVDPASPQVVLLSPSGGPEGHFAEAGFTSADPNVKLPSYDTVWQSDGGTLSVDHPVTLSWDNGAGLIFKRTFSVDPNFLFTVAQTVENKGTSPVSVVPYSRVVEFGLPKNYAALAIREGLIAVLDGELRGGCIFCTHNDWDYPKIHEFAVENPGDAGIHKMDSQGGWIGITTKYWLVASVIPSDAKVSARAFYDPKLDSFQGDFTGQPQTVAPGAAASFTNQIFAGAKELSILADYRDRLNVPLLDRAIDFGAFWFVAKPLFIVLEKIYGVLKHLGSVGNFGVAILCLTVLVRLCLFPLANKSYASMNKMKLLQPKMAELKEKYGEDKQRMNTEMMALYKREKVNPAAGCLPILVQFPVFLALYKVLSVTIEMRHAHFFGWIKDLSAPDPTSILNLFGLLPWHANDLIHIPVIGGIIAFISIGVWPIVMGFTMWAQMRMNPTPPDPVQARMFALMPFIFTFMLAHNTVGLVIYWAWNNTLSILQQRYIMRKLEKANKAKDAKSNDKPLAPKKG</sequence>
<keyword evidence="9 13" id="KW-0472">Membrane</keyword>
<evidence type="ECO:0000256" key="6">
    <source>
        <dbReference type="ARBA" id="ARBA00022692"/>
    </source>
</evidence>
<evidence type="ECO:0000256" key="7">
    <source>
        <dbReference type="ARBA" id="ARBA00022927"/>
    </source>
</evidence>
<evidence type="ECO:0000313" key="18">
    <source>
        <dbReference type="Proteomes" id="UP001230156"/>
    </source>
</evidence>
<evidence type="ECO:0000256" key="11">
    <source>
        <dbReference type="ARBA" id="ARBA00033245"/>
    </source>
</evidence>
<feature type="transmembrane region" description="Helical" evidence="13">
    <location>
        <begin position="12"/>
        <end position="30"/>
    </location>
</feature>
<dbReference type="PANTHER" id="PTHR12428">
    <property type="entry name" value="OXA1"/>
    <property type="match status" value="1"/>
</dbReference>
<dbReference type="Pfam" id="PF02096">
    <property type="entry name" value="60KD_IMP"/>
    <property type="match status" value="1"/>
</dbReference>
<dbReference type="Pfam" id="PF14849">
    <property type="entry name" value="YidC_periplas"/>
    <property type="match status" value="1"/>
</dbReference>
<dbReference type="HAMAP" id="MF_01810">
    <property type="entry name" value="YidC_type1"/>
    <property type="match status" value="1"/>
</dbReference>
<evidence type="ECO:0000256" key="1">
    <source>
        <dbReference type="ARBA" id="ARBA00004429"/>
    </source>
</evidence>
<comment type="subunit">
    <text evidence="13">Interacts with the Sec translocase complex via SecD. Specifically interacts with transmembrane segments of nascent integral membrane proteins during membrane integration.</text>
</comment>
<dbReference type="InterPro" id="IPR001708">
    <property type="entry name" value="YidC/ALB3/OXA1/COX18"/>
</dbReference>
<feature type="domain" description="Membrane insertase YidC/Oxa/ALB C-terminal" evidence="15">
    <location>
        <begin position="399"/>
        <end position="608"/>
    </location>
</feature>
<keyword evidence="18" id="KW-1185">Reference proteome</keyword>
<evidence type="ECO:0000259" key="15">
    <source>
        <dbReference type="Pfam" id="PF02096"/>
    </source>
</evidence>
<dbReference type="InterPro" id="IPR038221">
    <property type="entry name" value="YidC_periplasmic_sf"/>
</dbReference>
<comment type="function">
    <text evidence="13">Required for the insertion and/or proper folding and/or complex formation of integral membrane proteins into the membrane. Involved in integration of membrane proteins that insert both dependently and independently of the Sec translocase complex, as well as at least some lipoproteins. Aids folding of multispanning membrane proteins.</text>
</comment>
<feature type="region of interest" description="Disordered" evidence="14">
    <location>
        <begin position="50"/>
        <end position="75"/>
    </location>
</feature>
<dbReference type="NCBIfam" id="TIGR03592">
    <property type="entry name" value="yidC_oxa1_cterm"/>
    <property type="match status" value="1"/>
</dbReference>
<comment type="similarity">
    <text evidence="2 13">Belongs to the OXA1/ALB3/YidC family. Type 1 subfamily.</text>
</comment>
<evidence type="ECO:0000256" key="4">
    <source>
        <dbReference type="ARBA" id="ARBA00022448"/>
    </source>
</evidence>
<keyword evidence="5 13" id="KW-1003">Cell membrane</keyword>
<evidence type="ECO:0000256" key="10">
    <source>
        <dbReference type="ARBA" id="ARBA00023186"/>
    </source>
</evidence>
<dbReference type="EMBL" id="JAUYVI010000007">
    <property type="protein sequence ID" value="MDQ7250685.1"/>
    <property type="molecule type" value="Genomic_DNA"/>
</dbReference>
<comment type="caution">
    <text evidence="17">The sequence shown here is derived from an EMBL/GenBank/DDBJ whole genome shotgun (WGS) entry which is preliminary data.</text>
</comment>
<feature type="domain" description="Membrane insertase YidC N-terminal" evidence="16">
    <location>
        <begin position="89"/>
        <end position="381"/>
    </location>
</feature>
<dbReference type="InterPro" id="IPR019998">
    <property type="entry name" value="Membr_insert_YidC"/>
</dbReference>
<keyword evidence="6 13" id="KW-0812">Transmembrane</keyword>
<gene>
    <name evidence="13 17" type="primary">yidC</name>
    <name evidence="17" type="ORF">Q8A70_23550</name>
</gene>
<evidence type="ECO:0000256" key="3">
    <source>
        <dbReference type="ARBA" id="ARBA00015325"/>
    </source>
</evidence>
<keyword evidence="7 13" id="KW-0653">Protein transport</keyword>
<evidence type="ECO:0000256" key="5">
    <source>
        <dbReference type="ARBA" id="ARBA00022475"/>
    </source>
</evidence>
<proteinExistence type="inferred from homology"/>
<evidence type="ECO:0000256" key="8">
    <source>
        <dbReference type="ARBA" id="ARBA00022989"/>
    </source>
</evidence>
<evidence type="ECO:0000256" key="13">
    <source>
        <dbReference type="HAMAP-Rule" id="MF_01810"/>
    </source>
</evidence>
<reference evidence="18" key="1">
    <citation type="submission" date="2023-08" db="EMBL/GenBank/DDBJ databases">
        <title>Rhodospirillaceae gen. nov., a novel taxon isolated from the Yangtze River Yuezi River estuary sludge.</title>
        <authorList>
            <person name="Ruan L."/>
        </authorList>
    </citation>
    <scope>NUCLEOTIDE SEQUENCE [LARGE SCALE GENOMIC DNA]</scope>
    <source>
        <strain evidence="18">R-7</strain>
    </source>
</reference>
<comment type="subcellular location">
    <subcellularLocation>
        <location evidence="1">Cell inner membrane</location>
        <topology evidence="1">Multi-pass membrane protein</topology>
    </subcellularLocation>
    <subcellularLocation>
        <location evidence="13">Cell membrane</location>
        <topology evidence="13">Multi-pass membrane protein</topology>
    </subcellularLocation>
</comment>
<feature type="transmembrane region" description="Helical" evidence="13">
    <location>
        <begin position="462"/>
        <end position="482"/>
    </location>
</feature>
<dbReference type="CDD" id="cd20070">
    <property type="entry name" value="5TM_YidC_Alb3"/>
    <property type="match status" value="1"/>
</dbReference>
<evidence type="ECO:0000256" key="14">
    <source>
        <dbReference type="SAM" id="MobiDB-lite"/>
    </source>
</evidence>
<accession>A0ABU0YSI5</accession>
<organism evidence="17 18">
    <name type="scientific">Dongia sedimenti</name>
    <dbReference type="NCBI Taxonomy" id="3064282"/>
    <lineage>
        <taxon>Bacteria</taxon>
        <taxon>Pseudomonadati</taxon>
        <taxon>Pseudomonadota</taxon>
        <taxon>Alphaproteobacteria</taxon>
        <taxon>Rhodospirillales</taxon>
        <taxon>Dongiaceae</taxon>
        <taxon>Dongia</taxon>
    </lineage>
</organism>
<dbReference type="PANTHER" id="PTHR12428:SF65">
    <property type="entry name" value="CYTOCHROME C OXIDASE ASSEMBLY PROTEIN COX18, MITOCHONDRIAL"/>
    <property type="match status" value="1"/>
</dbReference>
<feature type="transmembrane region" description="Helical" evidence="13">
    <location>
        <begin position="526"/>
        <end position="549"/>
    </location>
</feature>
<evidence type="ECO:0000256" key="2">
    <source>
        <dbReference type="ARBA" id="ARBA00010527"/>
    </source>
</evidence>
<dbReference type="RefSeq" id="WP_379960294.1">
    <property type="nucleotide sequence ID" value="NZ_JAUYVI010000007.1"/>
</dbReference>
<keyword evidence="10 13" id="KW-0143">Chaperone</keyword>
<name>A0ABU0YSI5_9PROT</name>
<dbReference type="InterPro" id="IPR047196">
    <property type="entry name" value="YidC_ALB_C"/>
</dbReference>
<keyword evidence="4 13" id="KW-0813">Transport</keyword>
<dbReference type="PRINTS" id="PR01900">
    <property type="entry name" value="YIDCPROTEIN"/>
</dbReference>
<dbReference type="Proteomes" id="UP001230156">
    <property type="component" value="Unassembled WGS sequence"/>
</dbReference>
<evidence type="ECO:0000313" key="17">
    <source>
        <dbReference type="EMBL" id="MDQ7250685.1"/>
    </source>
</evidence>
<evidence type="ECO:0000259" key="16">
    <source>
        <dbReference type="Pfam" id="PF14849"/>
    </source>
</evidence>
<feature type="transmembrane region" description="Helical" evidence="13">
    <location>
        <begin position="399"/>
        <end position="418"/>
    </location>
</feature>
<evidence type="ECO:0000256" key="12">
    <source>
        <dbReference type="ARBA" id="ARBA00033342"/>
    </source>
</evidence>
<dbReference type="CDD" id="cd19961">
    <property type="entry name" value="EcYidC-like_peri"/>
    <property type="match status" value="1"/>
</dbReference>
<dbReference type="NCBIfam" id="TIGR03593">
    <property type="entry name" value="yidC_nterm"/>
    <property type="match status" value="1"/>
</dbReference>
<feature type="transmembrane region" description="Helical" evidence="13">
    <location>
        <begin position="570"/>
        <end position="594"/>
    </location>
</feature>
<dbReference type="Gene3D" id="2.70.98.90">
    <property type="match status" value="1"/>
</dbReference>
<keyword evidence="8 13" id="KW-1133">Transmembrane helix</keyword>
<dbReference type="InterPro" id="IPR028055">
    <property type="entry name" value="YidC/Oxa/ALB_C"/>
</dbReference>
<dbReference type="NCBIfam" id="NF002353">
    <property type="entry name" value="PRK01318.1-4"/>
    <property type="match status" value="1"/>
</dbReference>
<evidence type="ECO:0000256" key="9">
    <source>
        <dbReference type="ARBA" id="ARBA00023136"/>
    </source>
</evidence>
<protein>
    <recommendedName>
        <fullName evidence="3 13">Membrane protein insertase YidC</fullName>
    </recommendedName>
    <alternativeName>
        <fullName evidence="12 13">Foldase YidC</fullName>
    </alternativeName>
    <alternativeName>
        <fullName evidence="11 13">Membrane integrase YidC</fullName>
    </alternativeName>
    <alternativeName>
        <fullName evidence="13">Membrane protein YidC</fullName>
    </alternativeName>
</protein>
<dbReference type="InterPro" id="IPR028053">
    <property type="entry name" value="Membr_insert_YidC_N"/>
</dbReference>